<protein>
    <submittedName>
        <fullName evidence="2">Uncharacterized protein</fullName>
    </submittedName>
</protein>
<dbReference type="EMBL" id="CP006932">
    <property type="protein sequence ID" value="AHK22491.1"/>
    <property type="molecule type" value="Genomic_DNA"/>
</dbReference>
<reference evidence="2 3" key="1">
    <citation type="journal article" date="2014" name="Genome Biol. Evol.">
        <title>Phylogenomics of "Candidatus Hepatoplasma crinochetorum," a Lineage of Mollicutes Associated with Noninsect Arthropods.</title>
        <authorList>
            <person name="Leclercq S."/>
            <person name="Dittmer J."/>
            <person name="Bouchon D."/>
            <person name="Cordaux R."/>
        </authorList>
    </citation>
    <scope>NUCLEOTIDE SEQUENCE [LARGE SCALE GENOMIC DNA]</scope>
    <source>
        <strain evidence="2 3">Av</strain>
    </source>
</reference>
<dbReference type="HOGENOM" id="CLU_1432156_0_0_14"/>
<sequence length="189" mass="22806">MDSALAWIGGVFLVFYSTLSSIMIFVGVFFSIWGFKYKKDTNIDLRKKTHEEIIENFSLFMKNLDNDQEMIKSDAYFKLLTNFKIPITRRKYRDSIKKIKKLNFDQKLIFNQFKDYKKVEDDFYIRKNLKFNDYALRNNIIEEKITNKREIIFVLLLLNVAIFTETLPIVKIKNAKYDKLYKYIYKICM</sequence>
<dbReference type="Proteomes" id="UP000019450">
    <property type="component" value="Chromosome"/>
</dbReference>
<accession>W8GN96</accession>
<dbReference type="KEGG" id="hcr:X271_00385"/>
<feature type="transmembrane region" description="Helical" evidence="1">
    <location>
        <begin position="151"/>
        <end position="170"/>
    </location>
</feature>
<name>W8GN96_9MOLU</name>
<evidence type="ECO:0000256" key="1">
    <source>
        <dbReference type="SAM" id="Phobius"/>
    </source>
</evidence>
<keyword evidence="1" id="KW-1133">Transmembrane helix</keyword>
<organism evidence="2 3">
    <name type="scientific">Candidatus Hepatoplasma crinochetorum Av</name>
    <dbReference type="NCBI Taxonomy" id="1427984"/>
    <lineage>
        <taxon>Bacteria</taxon>
        <taxon>Bacillati</taxon>
        <taxon>Mycoplasmatota</taxon>
        <taxon>Mollicutes</taxon>
        <taxon>Candidatus Hepatoplasmataceae</taxon>
        <taxon>Candidatus Hepatoplasma</taxon>
    </lineage>
</organism>
<proteinExistence type="predicted"/>
<dbReference type="RefSeq" id="WP_025208783.1">
    <property type="nucleotide sequence ID" value="NZ_CP006932.1"/>
</dbReference>
<keyword evidence="1" id="KW-0812">Transmembrane</keyword>
<evidence type="ECO:0000313" key="2">
    <source>
        <dbReference type="EMBL" id="AHK22491.1"/>
    </source>
</evidence>
<dbReference type="AlphaFoldDB" id="W8GN96"/>
<dbReference type="STRING" id="1427984.X271_00385"/>
<evidence type="ECO:0000313" key="3">
    <source>
        <dbReference type="Proteomes" id="UP000019450"/>
    </source>
</evidence>
<keyword evidence="1" id="KW-0472">Membrane</keyword>
<keyword evidence="3" id="KW-1185">Reference proteome</keyword>
<feature type="transmembrane region" description="Helical" evidence="1">
    <location>
        <begin position="6"/>
        <end position="33"/>
    </location>
</feature>
<gene>
    <name evidence="2" type="ORF">X271_00385</name>
</gene>